<evidence type="ECO:0000313" key="2">
    <source>
        <dbReference type="EMBL" id="GHF32374.1"/>
    </source>
</evidence>
<reference evidence="5" key="2">
    <citation type="journal article" date="2019" name="Int. J. Syst. Evol. Microbiol.">
        <title>The Global Catalogue of Microorganisms (GCM) 10K type strain sequencing project: providing services to taxonomists for standard genome sequencing and annotation.</title>
        <authorList>
            <consortium name="The Broad Institute Genomics Platform"/>
            <consortium name="The Broad Institute Genome Sequencing Center for Infectious Disease"/>
            <person name="Wu L."/>
            <person name="Ma J."/>
        </authorList>
    </citation>
    <scope>NUCLEOTIDE SEQUENCE [LARGE SCALE GENOMIC DNA]</scope>
    <source>
        <strain evidence="5">CGMCC 1.18437</strain>
    </source>
</reference>
<name>A0A7W8KBN6_9DEIO</name>
<dbReference type="Pfam" id="PF13443">
    <property type="entry name" value="HTH_26"/>
    <property type="match status" value="1"/>
</dbReference>
<dbReference type="AlphaFoldDB" id="A0A7W8KBN6"/>
<keyword evidence="5" id="KW-1185">Reference proteome</keyword>
<feature type="domain" description="HTH cro/C1-type" evidence="1">
    <location>
        <begin position="12"/>
        <end position="41"/>
    </location>
</feature>
<proteinExistence type="predicted"/>
<organism evidence="3 4">
    <name type="scientific">Deinococcus metalli</name>
    <dbReference type="NCBI Taxonomy" id="1141878"/>
    <lineage>
        <taxon>Bacteria</taxon>
        <taxon>Thermotogati</taxon>
        <taxon>Deinococcota</taxon>
        <taxon>Deinococci</taxon>
        <taxon>Deinococcales</taxon>
        <taxon>Deinococcaceae</taxon>
        <taxon>Deinococcus</taxon>
    </lineage>
</organism>
<reference evidence="3 4" key="3">
    <citation type="submission" date="2020-08" db="EMBL/GenBank/DDBJ databases">
        <title>Genomic Encyclopedia of Type Strains, Phase IV (KMG-IV): sequencing the most valuable type-strain genomes for metagenomic binning, comparative biology and taxonomic classification.</title>
        <authorList>
            <person name="Goeker M."/>
        </authorList>
    </citation>
    <scope>NUCLEOTIDE SEQUENCE [LARGE SCALE GENOMIC DNA]</scope>
    <source>
        <strain evidence="3 4">DSM 27521</strain>
    </source>
</reference>
<dbReference type="Proteomes" id="UP000539473">
    <property type="component" value="Unassembled WGS sequence"/>
</dbReference>
<evidence type="ECO:0000313" key="5">
    <source>
        <dbReference type="Proteomes" id="UP000619376"/>
    </source>
</evidence>
<evidence type="ECO:0000259" key="1">
    <source>
        <dbReference type="Pfam" id="PF13443"/>
    </source>
</evidence>
<dbReference type="CDD" id="cd00093">
    <property type="entry name" value="HTH_XRE"/>
    <property type="match status" value="1"/>
</dbReference>
<dbReference type="SUPFAM" id="SSF47413">
    <property type="entry name" value="lambda repressor-like DNA-binding domains"/>
    <property type="match status" value="1"/>
</dbReference>
<dbReference type="InterPro" id="IPR010982">
    <property type="entry name" value="Lambda_DNA-bd_dom_sf"/>
</dbReference>
<comment type="caution">
    <text evidence="3">The sequence shown here is derived from an EMBL/GenBank/DDBJ whole genome shotgun (WGS) entry which is preliminary data.</text>
</comment>
<reference evidence="2" key="4">
    <citation type="submission" date="2024-05" db="EMBL/GenBank/DDBJ databases">
        <authorList>
            <person name="Sun Q."/>
            <person name="Zhou Y."/>
        </authorList>
    </citation>
    <scope>NUCLEOTIDE SEQUENCE</scope>
    <source>
        <strain evidence="2">CGMCC 1.18437</strain>
    </source>
</reference>
<sequence length="69" mass="7384">MTDEIRAAVDTRLKAKGLSRADLARATGIHPNHITRALNNTGGRGGNVPPVWQAILEALNLRLTVQEGS</sequence>
<dbReference type="Proteomes" id="UP000619376">
    <property type="component" value="Unassembled WGS sequence"/>
</dbReference>
<evidence type="ECO:0000313" key="4">
    <source>
        <dbReference type="Proteomes" id="UP000539473"/>
    </source>
</evidence>
<dbReference type="GO" id="GO:0003677">
    <property type="term" value="F:DNA binding"/>
    <property type="evidence" value="ECO:0007669"/>
    <property type="project" value="InterPro"/>
</dbReference>
<dbReference type="Gene3D" id="1.10.260.40">
    <property type="entry name" value="lambda repressor-like DNA-binding domains"/>
    <property type="match status" value="1"/>
</dbReference>
<dbReference type="InterPro" id="IPR001387">
    <property type="entry name" value="Cro/C1-type_HTH"/>
</dbReference>
<protein>
    <submittedName>
        <fullName evidence="3">Transcriptional regulator with XRE-family HTH domain</fullName>
    </submittedName>
</protein>
<reference evidence="2" key="1">
    <citation type="journal article" date="2014" name="Int. J. Syst. Evol. Microbiol.">
        <title>Complete genome of a new Firmicutes species belonging to the dominant human colonic microbiota ('Ruminococcus bicirculans') reveals two chromosomes and a selective capacity to utilize plant glucans.</title>
        <authorList>
            <consortium name="NISC Comparative Sequencing Program"/>
            <person name="Wegmann U."/>
            <person name="Louis P."/>
            <person name="Goesmann A."/>
            <person name="Henrissat B."/>
            <person name="Duncan S.H."/>
            <person name="Flint H.J."/>
        </authorList>
    </citation>
    <scope>NUCLEOTIDE SEQUENCE</scope>
    <source>
        <strain evidence="2">CGMCC 1.18437</strain>
    </source>
</reference>
<gene>
    <name evidence="2" type="ORF">GCM10017781_06280</name>
    <name evidence="3" type="ORF">HNQ07_000414</name>
</gene>
<evidence type="ECO:0000313" key="3">
    <source>
        <dbReference type="EMBL" id="MBB5374970.1"/>
    </source>
</evidence>
<accession>A0A7W8KBN6</accession>
<dbReference type="EMBL" id="BNAJ01000001">
    <property type="protein sequence ID" value="GHF32374.1"/>
    <property type="molecule type" value="Genomic_DNA"/>
</dbReference>
<dbReference type="EMBL" id="JACHFK010000001">
    <property type="protein sequence ID" value="MBB5374970.1"/>
    <property type="molecule type" value="Genomic_DNA"/>
</dbReference>
<dbReference type="RefSeq" id="WP_184109222.1">
    <property type="nucleotide sequence ID" value="NZ_BNAJ01000001.1"/>
</dbReference>